<dbReference type="PANTHER" id="PTHR43214:SF41">
    <property type="entry name" value="NITRATE_NITRITE RESPONSE REGULATOR PROTEIN NARP"/>
    <property type="match status" value="1"/>
</dbReference>
<dbReference type="SMART" id="SM00421">
    <property type="entry name" value="HTH_LUXR"/>
    <property type="match status" value="1"/>
</dbReference>
<dbReference type="InterPro" id="IPR001789">
    <property type="entry name" value="Sig_transdc_resp-reg_receiver"/>
</dbReference>
<keyword evidence="9" id="KW-1185">Reference proteome</keyword>
<proteinExistence type="predicted"/>
<reference evidence="9" key="1">
    <citation type="submission" date="2017-06" db="EMBL/GenBank/DDBJ databases">
        <authorList>
            <person name="Furmanczyk E.M."/>
        </authorList>
    </citation>
    <scope>NUCLEOTIDE SEQUENCE [LARGE SCALE GENOMIC DNA]</scope>
    <source>
        <strain evidence="9">AP3_16</strain>
    </source>
</reference>
<dbReference type="GO" id="GO:0006355">
    <property type="term" value="P:regulation of DNA-templated transcription"/>
    <property type="evidence" value="ECO:0007669"/>
    <property type="project" value="InterPro"/>
</dbReference>
<dbReference type="InterPro" id="IPR058245">
    <property type="entry name" value="NreC/VraR/RcsB-like_REC"/>
</dbReference>
<dbReference type="Gene3D" id="3.40.50.2300">
    <property type="match status" value="1"/>
</dbReference>
<evidence type="ECO:0000256" key="3">
    <source>
        <dbReference type="ARBA" id="ARBA00023125"/>
    </source>
</evidence>
<evidence type="ECO:0000259" key="6">
    <source>
        <dbReference type="PROSITE" id="PS50043"/>
    </source>
</evidence>
<dbReference type="PROSITE" id="PS50043">
    <property type="entry name" value="HTH_LUXR_2"/>
    <property type="match status" value="1"/>
</dbReference>
<protein>
    <submittedName>
        <fullName evidence="8">DNA-binding response regulator</fullName>
    </submittedName>
</protein>
<dbReference type="GO" id="GO:0003677">
    <property type="term" value="F:DNA binding"/>
    <property type="evidence" value="ECO:0007669"/>
    <property type="project" value="UniProtKB-KW"/>
</dbReference>
<evidence type="ECO:0000313" key="9">
    <source>
        <dbReference type="Proteomes" id="UP000238541"/>
    </source>
</evidence>
<dbReference type="GO" id="GO:0000160">
    <property type="term" value="P:phosphorelay signal transduction system"/>
    <property type="evidence" value="ECO:0007669"/>
    <property type="project" value="InterPro"/>
</dbReference>
<dbReference type="RefSeq" id="WP_104451258.1">
    <property type="nucleotide sequence ID" value="NZ_NIRS01000008.1"/>
</dbReference>
<accession>A0A2S6FEU7</accession>
<dbReference type="PROSITE" id="PS00622">
    <property type="entry name" value="HTH_LUXR_1"/>
    <property type="match status" value="1"/>
</dbReference>
<dbReference type="PANTHER" id="PTHR43214">
    <property type="entry name" value="TWO-COMPONENT RESPONSE REGULATOR"/>
    <property type="match status" value="1"/>
</dbReference>
<dbReference type="Pfam" id="PF00196">
    <property type="entry name" value="GerE"/>
    <property type="match status" value="1"/>
</dbReference>
<evidence type="ECO:0000256" key="2">
    <source>
        <dbReference type="ARBA" id="ARBA00023015"/>
    </source>
</evidence>
<feature type="domain" description="HTH luxR-type" evidence="6">
    <location>
        <begin position="136"/>
        <end position="201"/>
    </location>
</feature>
<dbReference type="PRINTS" id="PR00038">
    <property type="entry name" value="HTHLUXR"/>
</dbReference>
<dbReference type="InterPro" id="IPR039420">
    <property type="entry name" value="WalR-like"/>
</dbReference>
<evidence type="ECO:0000256" key="5">
    <source>
        <dbReference type="PROSITE-ProRule" id="PRU00169"/>
    </source>
</evidence>
<dbReference type="Pfam" id="PF00072">
    <property type="entry name" value="Response_reg"/>
    <property type="match status" value="1"/>
</dbReference>
<evidence type="ECO:0000256" key="1">
    <source>
        <dbReference type="ARBA" id="ARBA00022553"/>
    </source>
</evidence>
<dbReference type="InterPro" id="IPR011006">
    <property type="entry name" value="CheY-like_superfamily"/>
</dbReference>
<keyword evidence="2" id="KW-0805">Transcription regulation</keyword>
<gene>
    <name evidence="8" type="ORF">CD175_27415</name>
</gene>
<comment type="caution">
    <text evidence="8">The sequence shown here is derived from an EMBL/GenBank/DDBJ whole genome shotgun (WGS) entry which is preliminary data.</text>
</comment>
<name>A0A2S6FEU7_9PSED</name>
<feature type="domain" description="Response regulatory" evidence="7">
    <location>
        <begin position="3"/>
        <end position="118"/>
    </location>
</feature>
<dbReference type="Proteomes" id="UP000238541">
    <property type="component" value="Unassembled WGS sequence"/>
</dbReference>
<organism evidence="8 9">
    <name type="scientific">Pseudomonas laurylsulfatiphila</name>
    <dbReference type="NCBI Taxonomy" id="2011015"/>
    <lineage>
        <taxon>Bacteria</taxon>
        <taxon>Pseudomonadati</taxon>
        <taxon>Pseudomonadota</taxon>
        <taxon>Gammaproteobacteria</taxon>
        <taxon>Pseudomonadales</taxon>
        <taxon>Pseudomonadaceae</taxon>
        <taxon>Pseudomonas</taxon>
    </lineage>
</organism>
<keyword evidence="3 8" id="KW-0238">DNA-binding</keyword>
<dbReference type="SUPFAM" id="SSF52172">
    <property type="entry name" value="CheY-like"/>
    <property type="match status" value="1"/>
</dbReference>
<dbReference type="EMBL" id="NIRS01000008">
    <property type="protein sequence ID" value="PPK35920.1"/>
    <property type="molecule type" value="Genomic_DNA"/>
</dbReference>
<sequence>MNKILIVDEHPITRFSTRMLLTQEGFEVIAEADNGADALERIERYHPDIIILEMTIEKIDAITLIRRIKKMPSPACVVVFTAQGSRFQIADCIKAGVDGYVYKTAQFEELVKAVRATQTGYKYFPSEAFPPNLDDECQTLKNLSSRERQVLEQLTAGRRNKEIAERMVLSDKTISTYKRRLLKKFRAENLLELIMLAKRAGMRVVSGS</sequence>
<comment type="caution">
    <text evidence="5">Lacks conserved residue(s) required for the propagation of feature annotation.</text>
</comment>
<dbReference type="PROSITE" id="PS50110">
    <property type="entry name" value="RESPONSE_REGULATORY"/>
    <property type="match status" value="1"/>
</dbReference>
<dbReference type="CDD" id="cd06170">
    <property type="entry name" value="LuxR_C_like"/>
    <property type="match status" value="1"/>
</dbReference>
<keyword evidence="4" id="KW-0804">Transcription</keyword>
<dbReference type="AlphaFoldDB" id="A0A2S6FEU7"/>
<dbReference type="CDD" id="cd17535">
    <property type="entry name" value="REC_NarL-like"/>
    <property type="match status" value="1"/>
</dbReference>
<dbReference type="SMART" id="SM00448">
    <property type="entry name" value="REC"/>
    <property type="match status" value="1"/>
</dbReference>
<evidence type="ECO:0000256" key="4">
    <source>
        <dbReference type="ARBA" id="ARBA00023163"/>
    </source>
</evidence>
<evidence type="ECO:0000259" key="7">
    <source>
        <dbReference type="PROSITE" id="PS50110"/>
    </source>
</evidence>
<keyword evidence="1" id="KW-0597">Phosphoprotein</keyword>
<evidence type="ECO:0000313" key="8">
    <source>
        <dbReference type="EMBL" id="PPK35920.1"/>
    </source>
</evidence>
<dbReference type="InterPro" id="IPR000792">
    <property type="entry name" value="Tscrpt_reg_LuxR_C"/>
</dbReference>